<dbReference type="Gene3D" id="1.10.287.600">
    <property type="entry name" value="Helix hairpin bin"/>
    <property type="match status" value="1"/>
</dbReference>
<gene>
    <name evidence="6" type="ORF">AVEN_9068_1</name>
</gene>
<name>A0A4Y2TAL4_ARAVE</name>
<sequence length="70" mass="8171">MRQSNVNSSSAMFRRKAFLHWYTNKGMDEMEFMEAVTNMDDLVSEYQEQYQEATAEESESEEGESEEEAA</sequence>
<dbReference type="OrthoDB" id="6538029at2759"/>
<evidence type="ECO:0000256" key="2">
    <source>
        <dbReference type="ARBA" id="ARBA00022701"/>
    </source>
</evidence>
<dbReference type="Proteomes" id="UP000499080">
    <property type="component" value="Unassembled WGS sequence"/>
</dbReference>
<keyword evidence="3" id="KW-0547">Nucleotide-binding</keyword>
<evidence type="ECO:0000256" key="1">
    <source>
        <dbReference type="ARBA" id="ARBA00009636"/>
    </source>
</evidence>
<reference evidence="6 7" key="1">
    <citation type="journal article" date="2019" name="Sci. Rep.">
        <title>Orb-weaving spider Araneus ventricosus genome elucidates the spidroin gene catalogue.</title>
        <authorList>
            <person name="Kono N."/>
            <person name="Nakamura H."/>
            <person name="Ohtoshi R."/>
            <person name="Moran D.A.P."/>
            <person name="Shinohara A."/>
            <person name="Yoshida Y."/>
            <person name="Fujiwara M."/>
            <person name="Mori M."/>
            <person name="Tomita M."/>
            <person name="Arakawa K."/>
        </authorList>
    </citation>
    <scope>NUCLEOTIDE SEQUENCE [LARGE SCALE GENOMIC DNA]</scope>
</reference>
<dbReference type="GO" id="GO:0005525">
    <property type="term" value="F:GTP binding"/>
    <property type="evidence" value="ECO:0007669"/>
    <property type="project" value="UniProtKB-KW"/>
</dbReference>
<evidence type="ECO:0000313" key="7">
    <source>
        <dbReference type="Proteomes" id="UP000499080"/>
    </source>
</evidence>
<keyword evidence="7" id="KW-1185">Reference proteome</keyword>
<dbReference type="GO" id="GO:0005874">
    <property type="term" value="C:microtubule"/>
    <property type="evidence" value="ECO:0007669"/>
    <property type="project" value="UniProtKB-KW"/>
</dbReference>
<comment type="caution">
    <text evidence="6">The sequence shown here is derived from an EMBL/GenBank/DDBJ whole genome shotgun (WGS) entry which is preliminary data.</text>
</comment>
<organism evidence="6 7">
    <name type="scientific">Araneus ventricosus</name>
    <name type="common">Orbweaver spider</name>
    <name type="synonym">Epeira ventricosa</name>
    <dbReference type="NCBI Taxonomy" id="182803"/>
    <lineage>
        <taxon>Eukaryota</taxon>
        <taxon>Metazoa</taxon>
        <taxon>Ecdysozoa</taxon>
        <taxon>Arthropoda</taxon>
        <taxon>Chelicerata</taxon>
        <taxon>Arachnida</taxon>
        <taxon>Araneae</taxon>
        <taxon>Araneomorphae</taxon>
        <taxon>Entelegynae</taxon>
        <taxon>Araneoidea</taxon>
        <taxon>Araneidae</taxon>
        <taxon>Araneus</taxon>
    </lineage>
</organism>
<evidence type="ECO:0000313" key="6">
    <source>
        <dbReference type="EMBL" id="GBN96516.1"/>
    </source>
</evidence>
<comment type="similarity">
    <text evidence="1">Belongs to the tubulin family.</text>
</comment>
<keyword evidence="2" id="KW-0493">Microtubule</keyword>
<dbReference type="SUPFAM" id="SSF55307">
    <property type="entry name" value="Tubulin C-terminal domain-like"/>
    <property type="match status" value="1"/>
</dbReference>
<evidence type="ECO:0000256" key="5">
    <source>
        <dbReference type="SAM" id="MobiDB-lite"/>
    </source>
</evidence>
<evidence type="ECO:0000256" key="3">
    <source>
        <dbReference type="ARBA" id="ARBA00022741"/>
    </source>
</evidence>
<accession>A0A4Y2TAL4</accession>
<protein>
    <submittedName>
        <fullName evidence="6">Uncharacterized protein</fullName>
    </submittedName>
</protein>
<proteinExistence type="inferred from homology"/>
<feature type="compositionally biased region" description="Acidic residues" evidence="5">
    <location>
        <begin position="54"/>
        <end position="70"/>
    </location>
</feature>
<dbReference type="PANTHER" id="PTHR36527">
    <property type="entry name" value="OS01G0282866 PROTEIN"/>
    <property type="match status" value="1"/>
</dbReference>
<dbReference type="InterPro" id="IPR023123">
    <property type="entry name" value="Tubulin_C"/>
</dbReference>
<keyword evidence="4" id="KW-0342">GTP-binding</keyword>
<evidence type="ECO:0000256" key="4">
    <source>
        <dbReference type="ARBA" id="ARBA00023134"/>
    </source>
</evidence>
<dbReference type="InterPro" id="IPR008280">
    <property type="entry name" value="Tub_FtsZ_C"/>
</dbReference>
<feature type="region of interest" description="Disordered" evidence="5">
    <location>
        <begin position="45"/>
        <end position="70"/>
    </location>
</feature>
<dbReference type="PANTHER" id="PTHR36527:SF8">
    <property type="entry name" value="TUBULIN BETA-4B CHAIN"/>
    <property type="match status" value="1"/>
</dbReference>
<dbReference type="EMBL" id="BGPR01026641">
    <property type="protein sequence ID" value="GBN96516.1"/>
    <property type="molecule type" value="Genomic_DNA"/>
</dbReference>
<dbReference type="AlphaFoldDB" id="A0A4Y2TAL4"/>